<accession>A0AAW8Q0D4</accession>
<protein>
    <submittedName>
        <fullName evidence="1">Uncharacterized protein</fullName>
    </submittedName>
</protein>
<dbReference type="AlphaFoldDB" id="A0AAW8Q0D4"/>
<evidence type="ECO:0000313" key="2">
    <source>
        <dbReference type="Proteomes" id="UP001253193"/>
    </source>
</evidence>
<reference evidence="1" key="1">
    <citation type="submission" date="2023-06" db="EMBL/GenBank/DDBJ databases">
        <title>Genomic Diversity of Vibrio spp. and Metagenomic Analysis of Pathogens in Florida Gulf Coastal Waters Following Hurricane Ian.</title>
        <authorList>
            <person name="Brumfield K.D."/>
        </authorList>
    </citation>
    <scope>NUCLEOTIDE SEQUENCE</scope>
    <source>
        <strain evidence="1">WBS2B-138</strain>
    </source>
</reference>
<dbReference type="EMBL" id="JAUHGG010000003">
    <property type="protein sequence ID" value="MDS1821525.1"/>
    <property type="molecule type" value="Genomic_DNA"/>
</dbReference>
<sequence length="180" mass="20623">MENKTTRRRVGYSVDGFAWQGIEALNRIHEALDSVYSEFAPMLLDEIYAVRTEYDKLSDLFNAIAKFESDKVDMLSDISNKYVASKFGDTGSVYVISTMNQFKKDSFLAARKLGDKLTNLINQFNEEEIFEGDSGELIDQYNELACNLNSFFDSYMTSIPDWTSMGDRLDIPLIFFDEDV</sequence>
<dbReference type="RefSeq" id="WP_311020429.1">
    <property type="nucleotide sequence ID" value="NZ_JAUHGG010000003.1"/>
</dbReference>
<organism evidence="1 2">
    <name type="scientific">Vibrio parahaemolyticus</name>
    <dbReference type="NCBI Taxonomy" id="670"/>
    <lineage>
        <taxon>Bacteria</taxon>
        <taxon>Pseudomonadati</taxon>
        <taxon>Pseudomonadota</taxon>
        <taxon>Gammaproteobacteria</taxon>
        <taxon>Vibrionales</taxon>
        <taxon>Vibrionaceae</taxon>
        <taxon>Vibrio</taxon>
    </lineage>
</organism>
<evidence type="ECO:0000313" key="1">
    <source>
        <dbReference type="EMBL" id="MDS1821525.1"/>
    </source>
</evidence>
<name>A0AAW8Q0D4_VIBPH</name>
<comment type="caution">
    <text evidence="1">The sequence shown here is derived from an EMBL/GenBank/DDBJ whole genome shotgun (WGS) entry which is preliminary data.</text>
</comment>
<dbReference type="Proteomes" id="UP001253193">
    <property type="component" value="Unassembled WGS sequence"/>
</dbReference>
<gene>
    <name evidence="1" type="ORF">QX249_12705</name>
</gene>
<proteinExistence type="predicted"/>